<feature type="domain" description="Rhodanese" evidence="1">
    <location>
        <begin position="195"/>
        <end position="287"/>
    </location>
</feature>
<dbReference type="InterPro" id="IPR036873">
    <property type="entry name" value="Rhodanese-like_dom_sf"/>
</dbReference>
<evidence type="ECO:0000259" key="1">
    <source>
        <dbReference type="PROSITE" id="PS50206"/>
    </source>
</evidence>
<gene>
    <name evidence="2" type="primary">glpE_5</name>
    <name evidence="2" type="ORF">GAK30_02187</name>
</gene>
<dbReference type="AlphaFoldDB" id="A0A7V8JQ89"/>
<dbReference type="SMART" id="SM00450">
    <property type="entry name" value="RHOD"/>
    <property type="match status" value="2"/>
</dbReference>
<dbReference type="PANTHER" id="PTHR44086">
    <property type="entry name" value="THIOSULFATE SULFURTRANSFERASE RDL2, MITOCHONDRIAL-RELATED"/>
    <property type="match status" value="1"/>
</dbReference>
<organism evidence="2 3">
    <name type="scientific">Paracidovorax wautersii</name>
    <dbReference type="NCBI Taxonomy" id="1177982"/>
    <lineage>
        <taxon>Bacteria</taxon>
        <taxon>Pseudomonadati</taxon>
        <taxon>Pseudomonadota</taxon>
        <taxon>Betaproteobacteria</taxon>
        <taxon>Burkholderiales</taxon>
        <taxon>Comamonadaceae</taxon>
        <taxon>Paracidovorax</taxon>
    </lineage>
</organism>
<keyword evidence="2" id="KW-0808">Transferase</keyword>
<evidence type="ECO:0000313" key="3">
    <source>
        <dbReference type="Proteomes" id="UP000461670"/>
    </source>
</evidence>
<dbReference type="EMBL" id="WNDQ01000028">
    <property type="protein sequence ID" value="KAF1020908.1"/>
    <property type="molecule type" value="Genomic_DNA"/>
</dbReference>
<feature type="domain" description="Rhodanese" evidence="1">
    <location>
        <begin position="55"/>
        <end position="146"/>
    </location>
</feature>
<sequence>MHALAGGLQAWSTLAPDGSPAPTFDTSGRNFSLAVRAQRHTPVVTAAELQQRAAGGADVVVLDTRTLPEYSHQHVPGAIAVPAAELLLRLSDLVPSPDTQVVVSCAGLPRAILGAQTLIDAGLPNPVAYLEDGTAGWIRAGLPLETGATHLYGPASRAARENGARLARQLAQRNPPPQPIAEIDLDTARAWQADGQRTTYLLDVRTPAEFEASHLPGTLSSEGGQLVAVSHRTIAVRGARVVLIDDPAGARAQVVAHWLSQRGHGYEIAILRHDFAAGQNTPRQEEAETAAG</sequence>
<dbReference type="Pfam" id="PF00581">
    <property type="entry name" value="Rhodanese"/>
    <property type="match status" value="2"/>
</dbReference>
<dbReference type="Proteomes" id="UP000461670">
    <property type="component" value="Unassembled WGS sequence"/>
</dbReference>
<proteinExistence type="predicted"/>
<dbReference type="PROSITE" id="PS50206">
    <property type="entry name" value="RHODANESE_3"/>
    <property type="match status" value="2"/>
</dbReference>
<evidence type="ECO:0000313" key="2">
    <source>
        <dbReference type="EMBL" id="KAF1020908.1"/>
    </source>
</evidence>
<reference evidence="3" key="1">
    <citation type="journal article" date="2020" name="MBio">
        <title>Horizontal gene transfer to a defensive symbiont with a reduced genome amongst a multipartite beetle microbiome.</title>
        <authorList>
            <person name="Waterworth S.C."/>
            <person name="Florez L.V."/>
            <person name="Rees E.R."/>
            <person name="Hertweck C."/>
            <person name="Kaltenpoth M."/>
            <person name="Kwan J.C."/>
        </authorList>
    </citation>
    <scope>NUCLEOTIDE SEQUENCE [LARGE SCALE GENOMIC DNA]</scope>
</reference>
<name>A0A7V8JQ89_9BURK</name>
<comment type="caution">
    <text evidence="2">The sequence shown here is derived from an EMBL/GenBank/DDBJ whole genome shotgun (WGS) entry which is preliminary data.</text>
</comment>
<accession>A0A7V8JQ89</accession>
<protein>
    <submittedName>
        <fullName evidence="2">Thiosulfate sulfurtransferase GlpE</fullName>
    </submittedName>
</protein>
<dbReference type="Gene3D" id="3.40.250.10">
    <property type="entry name" value="Rhodanese-like domain"/>
    <property type="match status" value="2"/>
</dbReference>
<dbReference type="InterPro" id="IPR001763">
    <property type="entry name" value="Rhodanese-like_dom"/>
</dbReference>
<dbReference type="SUPFAM" id="SSF52821">
    <property type="entry name" value="Rhodanese/Cell cycle control phosphatase"/>
    <property type="match status" value="2"/>
</dbReference>
<dbReference type="GO" id="GO:0004792">
    <property type="term" value="F:thiosulfate-cyanide sulfurtransferase activity"/>
    <property type="evidence" value="ECO:0007669"/>
    <property type="project" value="TreeGrafter"/>
</dbReference>
<dbReference type="PANTHER" id="PTHR44086:SF10">
    <property type="entry name" value="THIOSULFATE SULFURTRANSFERASE_RHODANESE-LIKE DOMAIN-CONTAINING PROTEIN 3"/>
    <property type="match status" value="1"/>
</dbReference>